<dbReference type="Proteomes" id="UP001432180">
    <property type="component" value="Chromosome"/>
</dbReference>
<feature type="binding site" evidence="6">
    <location>
        <begin position="48"/>
        <end position="50"/>
    </location>
    <ligand>
        <name>S-adenosyl-L-methionine</name>
        <dbReference type="ChEBI" id="CHEBI:59789"/>
    </ligand>
</feature>
<feature type="binding site" evidence="6">
    <location>
        <position position="68"/>
    </location>
    <ligand>
        <name>S-adenosyl-L-methionine</name>
        <dbReference type="ChEBI" id="CHEBI:59789"/>
    </ligand>
</feature>
<organism evidence="7 8">
    <name type="scientific">Thiorhodovibrio winogradskyi</name>
    <dbReference type="NCBI Taxonomy" id="77007"/>
    <lineage>
        <taxon>Bacteria</taxon>
        <taxon>Pseudomonadati</taxon>
        <taxon>Pseudomonadota</taxon>
        <taxon>Gammaproteobacteria</taxon>
        <taxon>Chromatiales</taxon>
        <taxon>Chromatiaceae</taxon>
        <taxon>Thiorhodovibrio</taxon>
    </lineage>
</organism>
<evidence type="ECO:0000313" key="8">
    <source>
        <dbReference type="Proteomes" id="UP001432180"/>
    </source>
</evidence>
<dbReference type="InterPro" id="IPR002903">
    <property type="entry name" value="RsmH"/>
</dbReference>
<name>A0ABZ0S7B2_9GAMM</name>
<evidence type="ECO:0000256" key="3">
    <source>
        <dbReference type="ARBA" id="ARBA00022603"/>
    </source>
</evidence>
<evidence type="ECO:0000313" key="7">
    <source>
        <dbReference type="EMBL" id="WPL16046.1"/>
    </source>
</evidence>
<evidence type="ECO:0000256" key="6">
    <source>
        <dbReference type="HAMAP-Rule" id="MF_01007"/>
    </source>
</evidence>
<gene>
    <name evidence="6 7" type="primary">rsmH</name>
    <name evidence="7" type="ORF">Thiowin_00979</name>
</gene>
<proteinExistence type="inferred from homology"/>
<accession>A0ABZ0S7B2</accession>
<feature type="binding site" evidence="6">
    <location>
        <position position="94"/>
    </location>
    <ligand>
        <name>S-adenosyl-L-methionine</name>
        <dbReference type="ChEBI" id="CHEBI:59789"/>
    </ligand>
</feature>
<dbReference type="InterPro" id="IPR023397">
    <property type="entry name" value="SAM-dep_MeTrfase_MraW_recog"/>
</dbReference>
<protein>
    <recommendedName>
        <fullName evidence="6">Ribosomal RNA small subunit methyltransferase H</fullName>
        <ecNumber evidence="6">2.1.1.199</ecNumber>
    </recommendedName>
    <alternativeName>
        <fullName evidence="6">16S rRNA m(4)C1402 methyltransferase</fullName>
    </alternativeName>
    <alternativeName>
        <fullName evidence="6">rRNA (cytosine-N(4)-)-methyltransferase RsmH</fullName>
    </alternativeName>
</protein>
<dbReference type="PIRSF" id="PIRSF004486">
    <property type="entry name" value="MraW"/>
    <property type="match status" value="1"/>
</dbReference>
<dbReference type="PANTHER" id="PTHR11265:SF0">
    <property type="entry name" value="12S RRNA N4-METHYLCYTIDINE METHYLTRANSFERASE"/>
    <property type="match status" value="1"/>
</dbReference>
<dbReference type="EMBL" id="CP121472">
    <property type="protein sequence ID" value="WPL16046.1"/>
    <property type="molecule type" value="Genomic_DNA"/>
</dbReference>
<evidence type="ECO:0000256" key="4">
    <source>
        <dbReference type="ARBA" id="ARBA00022679"/>
    </source>
</evidence>
<dbReference type="SUPFAM" id="SSF53335">
    <property type="entry name" value="S-adenosyl-L-methionine-dependent methyltransferases"/>
    <property type="match status" value="1"/>
</dbReference>
<dbReference type="GO" id="GO:0008168">
    <property type="term" value="F:methyltransferase activity"/>
    <property type="evidence" value="ECO:0007669"/>
    <property type="project" value="UniProtKB-KW"/>
</dbReference>
<comment type="similarity">
    <text evidence="1 6">Belongs to the methyltransferase superfamily. RsmH family.</text>
</comment>
<evidence type="ECO:0000256" key="5">
    <source>
        <dbReference type="ARBA" id="ARBA00022691"/>
    </source>
</evidence>
<dbReference type="InterPro" id="IPR029063">
    <property type="entry name" value="SAM-dependent_MTases_sf"/>
</dbReference>
<dbReference type="NCBIfam" id="TIGR00006">
    <property type="entry name" value="16S rRNA (cytosine(1402)-N(4))-methyltransferase RsmH"/>
    <property type="match status" value="1"/>
</dbReference>
<dbReference type="Gene3D" id="3.40.50.150">
    <property type="entry name" value="Vaccinia Virus protein VP39"/>
    <property type="match status" value="1"/>
</dbReference>
<feature type="binding site" evidence="6">
    <location>
        <position position="116"/>
    </location>
    <ligand>
        <name>S-adenosyl-L-methionine</name>
        <dbReference type="ChEBI" id="CHEBI:59789"/>
    </ligand>
</feature>
<keyword evidence="4 6" id="KW-0808">Transferase</keyword>
<dbReference type="Pfam" id="PF01795">
    <property type="entry name" value="Methyltransf_5"/>
    <property type="match status" value="1"/>
</dbReference>
<comment type="function">
    <text evidence="6">Specifically methylates the N4 position of cytidine in position 1402 (C1402) of 16S rRNA.</text>
</comment>
<comment type="catalytic activity">
    <reaction evidence="6">
        <text>cytidine(1402) in 16S rRNA + S-adenosyl-L-methionine = N(4)-methylcytidine(1402) in 16S rRNA + S-adenosyl-L-homocysteine + H(+)</text>
        <dbReference type="Rhea" id="RHEA:42928"/>
        <dbReference type="Rhea" id="RHEA-COMP:10286"/>
        <dbReference type="Rhea" id="RHEA-COMP:10287"/>
        <dbReference type="ChEBI" id="CHEBI:15378"/>
        <dbReference type="ChEBI" id="CHEBI:57856"/>
        <dbReference type="ChEBI" id="CHEBI:59789"/>
        <dbReference type="ChEBI" id="CHEBI:74506"/>
        <dbReference type="ChEBI" id="CHEBI:82748"/>
        <dbReference type="EC" id="2.1.1.199"/>
    </reaction>
</comment>
<keyword evidence="2 6" id="KW-0698">rRNA processing</keyword>
<keyword evidence="8" id="KW-1185">Reference proteome</keyword>
<evidence type="ECO:0000256" key="1">
    <source>
        <dbReference type="ARBA" id="ARBA00010396"/>
    </source>
</evidence>
<dbReference type="EC" id="2.1.1.199" evidence="6"/>
<feature type="binding site" evidence="6">
    <location>
        <position position="123"/>
    </location>
    <ligand>
        <name>S-adenosyl-L-methionine</name>
        <dbReference type="ChEBI" id="CHEBI:59789"/>
    </ligand>
</feature>
<sequence length="324" mass="34885">MGPIGCDHPGGGTALGNAQHCPVLVEETMHALAINPAATYVDATFGRGGHARALLQRLGPHGRLLGFDRDPEAIGAGETLRQSDDRLQIIHSRLAETPARLKALGLQGRIAGFLLDLGVSSPQLDTPERGFSFNQDGPLDMRMDPNHGEPLSAWLARAPVAEITRVLKDYGEERYAARIARAIERERAQRALTTTGVLAGLIERSVPTREPGKHPATRSFQALRIVINQELDELRACLAGVTDLLAAGGRLVVISFHSLEDRIVKRFIRDQARGPVLPKSVPVRAAASSGPLRSVGSALRPGEAELALNPRARSAILRVAERRS</sequence>
<keyword evidence="3 6" id="KW-0489">Methyltransferase</keyword>
<dbReference type="PANTHER" id="PTHR11265">
    <property type="entry name" value="S-ADENOSYL-METHYLTRANSFERASE MRAW"/>
    <property type="match status" value="1"/>
</dbReference>
<keyword evidence="6" id="KW-0963">Cytoplasm</keyword>
<dbReference type="SUPFAM" id="SSF81799">
    <property type="entry name" value="Putative methyltransferase TM0872, insert domain"/>
    <property type="match status" value="1"/>
</dbReference>
<evidence type="ECO:0000256" key="2">
    <source>
        <dbReference type="ARBA" id="ARBA00022552"/>
    </source>
</evidence>
<reference evidence="7 8" key="1">
    <citation type="journal article" date="2023" name="Microorganisms">
        <title>Thiorhodovibrio frisius and Trv. litoralis spp. nov., Two Novel Members from a Clade of Fastidious Purple Sulfur Bacteria That Exhibit Unique Red-Shifted Light-Harvesting Capabilities.</title>
        <authorList>
            <person name="Methner A."/>
            <person name="Kuzyk S.B."/>
            <person name="Petersen J."/>
            <person name="Bauer S."/>
            <person name="Brinkmann H."/>
            <person name="Sichau K."/>
            <person name="Wanner G."/>
            <person name="Wolf J."/>
            <person name="Neumann-Schaal M."/>
            <person name="Henke P."/>
            <person name="Tank M."/>
            <person name="Sproer C."/>
            <person name="Bunk B."/>
            <person name="Overmann J."/>
        </authorList>
    </citation>
    <scope>NUCLEOTIDE SEQUENCE [LARGE SCALE GENOMIC DNA]</scope>
    <source>
        <strain evidence="7 8">DSM 6702</strain>
    </source>
</reference>
<keyword evidence="5 6" id="KW-0949">S-adenosyl-L-methionine</keyword>
<dbReference type="HAMAP" id="MF_01007">
    <property type="entry name" value="16SrRNA_methyltr_H"/>
    <property type="match status" value="1"/>
</dbReference>
<comment type="subcellular location">
    <subcellularLocation>
        <location evidence="6">Cytoplasm</location>
    </subcellularLocation>
</comment>
<dbReference type="Gene3D" id="1.10.150.170">
    <property type="entry name" value="Putative methyltransferase TM0872, insert domain"/>
    <property type="match status" value="1"/>
</dbReference>
<dbReference type="GO" id="GO:0032259">
    <property type="term" value="P:methylation"/>
    <property type="evidence" value="ECO:0007669"/>
    <property type="project" value="UniProtKB-KW"/>
</dbReference>